<keyword evidence="1" id="KW-0805">Transcription regulation</keyword>
<reference evidence="6 7" key="1">
    <citation type="submission" date="2020-07" db="EMBL/GenBank/DDBJ databases">
        <title>Sequencing the genomes of 1000 actinobacteria strains.</title>
        <authorList>
            <person name="Klenk H.-P."/>
        </authorList>
    </citation>
    <scope>NUCLEOTIDE SEQUENCE [LARGE SCALE GENOMIC DNA]</scope>
    <source>
        <strain evidence="6 7">DSM 44121</strain>
    </source>
</reference>
<dbReference type="PANTHER" id="PTHR43537">
    <property type="entry name" value="TRANSCRIPTIONAL REGULATOR, GNTR FAMILY"/>
    <property type="match status" value="1"/>
</dbReference>
<keyword evidence="2" id="KW-0238">DNA-binding</keyword>
<dbReference type="SUPFAM" id="SSF48008">
    <property type="entry name" value="GntR ligand-binding domain-like"/>
    <property type="match status" value="2"/>
</dbReference>
<dbReference type="InterPro" id="IPR011711">
    <property type="entry name" value="GntR_C"/>
</dbReference>
<dbReference type="PROSITE" id="PS50949">
    <property type="entry name" value="HTH_GNTR"/>
    <property type="match status" value="1"/>
</dbReference>
<dbReference type="Pfam" id="PF00392">
    <property type="entry name" value="GntR"/>
    <property type="match status" value="1"/>
</dbReference>
<dbReference type="InterPro" id="IPR000524">
    <property type="entry name" value="Tscrpt_reg_HTH_GntR"/>
</dbReference>
<evidence type="ECO:0000313" key="6">
    <source>
        <dbReference type="EMBL" id="MBA8807506.1"/>
    </source>
</evidence>
<evidence type="ECO:0000256" key="2">
    <source>
        <dbReference type="ARBA" id="ARBA00023125"/>
    </source>
</evidence>
<dbReference type="InterPro" id="IPR008920">
    <property type="entry name" value="TF_FadR/GntR_C"/>
</dbReference>
<protein>
    <submittedName>
        <fullName evidence="6">GntR family transcriptional repressor for pyruvate dehydrogenase complex</fullName>
    </submittedName>
</protein>
<evidence type="ECO:0000256" key="1">
    <source>
        <dbReference type="ARBA" id="ARBA00023015"/>
    </source>
</evidence>
<gene>
    <name evidence="6" type="ORF">FHX71_001448</name>
</gene>
<dbReference type="GO" id="GO:0003677">
    <property type="term" value="F:DNA binding"/>
    <property type="evidence" value="ECO:0007669"/>
    <property type="project" value="UniProtKB-KW"/>
</dbReference>
<dbReference type="PRINTS" id="PR00035">
    <property type="entry name" value="HTHGNTR"/>
</dbReference>
<comment type="caution">
    <text evidence="6">The sequence shown here is derived from an EMBL/GenBank/DDBJ whole genome shotgun (WGS) entry which is preliminary data.</text>
</comment>
<evidence type="ECO:0000256" key="4">
    <source>
        <dbReference type="SAM" id="MobiDB-lite"/>
    </source>
</evidence>
<organism evidence="6 7">
    <name type="scientific">Promicromonospora sukumoe</name>
    <dbReference type="NCBI Taxonomy" id="88382"/>
    <lineage>
        <taxon>Bacteria</taxon>
        <taxon>Bacillati</taxon>
        <taxon>Actinomycetota</taxon>
        <taxon>Actinomycetes</taxon>
        <taxon>Micrococcales</taxon>
        <taxon>Promicromonosporaceae</taxon>
        <taxon>Promicromonospora</taxon>
    </lineage>
</organism>
<dbReference type="CDD" id="cd07377">
    <property type="entry name" value="WHTH_GntR"/>
    <property type="match status" value="1"/>
</dbReference>
<dbReference type="RefSeq" id="WP_182615066.1">
    <property type="nucleotide sequence ID" value="NZ_BAAATF010000007.1"/>
</dbReference>
<sequence length="253" mass="26156">MAQTLSGTLVEALRTRIVNGDIAPGEKLPSEPRLAVEHQVSRTVVREAIARLNLEGLVHTRRGSGSYALTPPAEADDGGAPVARSLADRLALVEYRLALEAEAAALAATRRTSAQLAALGDRLDALASSDGHPATAMQHDFAFHRLVAEAAGNRFLLEALDRLGPQMIAMPRGRLDRSDDGGAGNGRPGGGPSGASGADPHGGGRFAGVVQEHRAVLDALAAQDPLAASAAMRVHLASSRRRLLQESGADAAG</sequence>
<dbReference type="PANTHER" id="PTHR43537:SF5">
    <property type="entry name" value="UXU OPERON TRANSCRIPTIONAL REGULATOR"/>
    <property type="match status" value="1"/>
</dbReference>
<dbReference type="Proteomes" id="UP000540568">
    <property type="component" value="Unassembled WGS sequence"/>
</dbReference>
<dbReference type="SUPFAM" id="SSF46785">
    <property type="entry name" value="Winged helix' DNA-binding domain"/>
    <property type="match status" value="1"/>
</dbReference>
<proteinExistence type="predicted"/>
<name>A0A7W3PD99_9MICO</name>
<keyword evidence="7" id="KW-1185">Reference proteome</keyword>
<dbReference type="InterPro" id="IPR036388">
    <property type="entry name" value="WH-like_DNA-bd_sf"/>
</dbReference>
<evidence type="ECO:0000313" key="7">
    <source>
        <dbReference type="Proteomes" id="UP000540568"/>
    </source>
</evidence>
<feature type="domain" description="HTH gntR-type" evidence="5">
    <location>
        <begin position="3"/>
        <end position="71"/>
    </location>
</feature>
<dbReference type="EMBL" id="JACGWV010000001">
    <property type="protein sequence ID" value="MBA8807506.1"/>
    <property type="molecule type" value="Genomic_DNA"/>
</dbReference>
<dbReference type="Gene3D" id="1.20.120.530">
    <property type="entry name" value="GntR ligand-binding domain-like"/>
    <property type="match status" value="1"/>
</dbReference>
<keyword evidence="6" id="KW-0670">Pyruvate</keyword>
<feature type="region of interest" description="Disordered" evidence="4">
    <location>
        <begin position="172"/>
        <end position="206"/>
    </location>
</feature>
<evidence type="ECO:0000259" key="5">
    <source>
        <dbReference type="PROSITE" id="PS50949"/>
    </source>
</evidence>
<dbReference type="SMART" id="SM00345">
    <property type="entry name" value="HTH_GNTR"/>
    <property type="match status" value="1"/>
</dbReference>
<dbReference type="AlphaFoldDB" id="A0A7W3PD99"/>
<accession>A0A7W3PD99</accession>
<feature type="compositionally biased region" description="Gly residues" evidence="4">
    <location>
        <begin position="181"/>
        <end position="206"/>
    </location>
</feature>
<dbReference type="GO" id="GO:0003700">
    <property type="term" value="F:DNA-binding transcription factor activity"/>
    <property type="evidence" value="ECO:0007669"/>
    <property type="project" value="InterPro"/>
</dbReference>
<evidence type="ECO:0000256" key="3">
    <source>
        <dbReference type="ARBA" id="ARBA00023163"/>
    </source>
</evidence>
<keyword evidence="3" id="KW-0804">Transcription</keyword>
<dbReference type="InterPro" id="IPR036390">
    <property type="entry name" value="WH_DNA-bd_sf"/>
</dbReference>
<dbReference type="Gene3D" id="1.10.10.10">
    <property type="entry name" value="Winged helix-like DNA-binding domain superfamily/Winged helix DNA-binding domain"/>
    <property type="match status" value="1"/>
</dbReference>
<dbReference type="Pfam" id="PF07729">
    <property type="entry name" value="FCD"/>
    <property type="match status" value="2"/>
</dbReference>
<dbReference type="SMART" id="SM00895">
    <property type="entry name" value="FCD"/>
    <property type="match status" value="1"/>
</dbReference>